<dbReference type="Gene3D" id="1.10.10.60">
    <property type="entry name" value="Homeodomain-like"/>
    <property type="match status" value="1"/>
</dbReference>
<accession>A0ABT4KBL0</accession>
<dbReference type="SUPFAM" id="SSF46689">
    <property type="entry name" value="Homeodomain-like"/>
    <property type="match status" value="1"/>
</dbReference>
<name>A0ABT4KBL0_9HYPH</name>
<sequence length="144" mass="16165">MPAGRPTAYKPEFAEQASKLCALGATDFELADFFGVDTRTIYRWKNTHEEFCHALIAGKENADARVERALFNRAVGYTFESEKVFQFQGEVIRAPTTEHVPPDPGAAKLWLTNRKPADWRDKQEIEHGGQVALTPIINFNANKG</sequence>
<dbReference type="Proteomes" id="UP001079430">
    <property type="component" value="Unassembled WGS sequence"/>
</dbReference>
<comment type="caution">
    <text evidence="1">The sequence shown here is derived from an EMBL/GenBank/DDBJ whole genome shotgun (WGS) entry which is preliminary data.</text>
</comment>
<organism evidence="1 2">
    <name type="scientific">Sinorhizobium psoraleae</name>
    <dbReference type="NCBI Taxonomy" id="520838"/>
    <lineage>
        <taxon>Bacteria</taxon>
        <taxon>Pseudomonadati</taxon>
        <taxon>Pseudomonadota</taxon>
        <taxon>Alphaproteobacteria</taxon>
        <taxon>Hyphomicrobiales</taxon>
        <taxon>Rhizobiaceae</taxon>
        <taxon>Sinorhizobium/Ensifer group</taxon>
        <taxon>Sinorhizobium</taxon>
    </lineage>
</organism>
<evidence type="ECO:0000313" key="1">
    <source>
        <dbReference type="EMBL" id="MCZ4089344.1"/>
    </source>
</evidence>
<dbReference type="EMBL" id="JAPVOI010000004">
    <property type="protein sequence ID" value="MCZ4089344.1"/>
    <property type="molecule type" value="Genomic_DNA"/>
</dbReference>
<reference evidence="1" key="1">
    <citation type="submission" date="2022-10" db="EMBL/GenBank/DDBJ databases">
        <title>Whole genome sequencing of three plant growth promoting bacteria isolated from Vachellia tortilis subsp. raddiana in Morocco.</title>
        <authorList>
            <person name="Hnini M."/>
            <person name="Zouagui R."/>
            <person name="Zouagui H."/>
            <person name="Chemao Elfihri M.-W."/>
            <person name="Ibrahimi A."/>
            <person name="Sbabou L."/>
            <person name="Aurag J."/>
        </authorList>
    </citation>
    <scope>NUCLEOTIDE SEQUENCE</scope>
    <source>
        <strain evidence="1">LMR678</strain>
    </source>
</reference>
<proteinExistence type="predicted"/>
<protein>
    <submittedName>
        <fullName evidence="1">Helix-turn-helix domain-containing protein</fullName>
    </submittedName>
</protein>
<dbReference type="InterPro" id="IPR009057">
    <property type="entry name" value="Homeodomain-like_sf"/>
</dbReference>
<gene>
    <name evidence="1" type="ORF">O3W52_04490</name>
</gene>
<evidence type="ECO:0000313" key="2">
    <source>
        <dbReference type="Proteomes" id="UP001079430"/>
    </source>
</evidence>
<keyword evidence="2" id="KW-1185">Reference proteome</keyword>
<dbReference type="RefSeq" id="WP_269275928.1">
    <property type="nucleotide sequence ID" value="NZ_JAPVOI010000004.1"/>
</dbReference>